<dbReference type="Gene3D" id="2.60.40.1760">
    <property type="entry name" value="glycosyl hydrolase (family 31)"/>
    <property type="match status" value="1"/>
</dbReference>
<evidence type="ECO:0000256" key="2">
    <source>
        <dbReference type="RuleBase" id="RU361185"/>
    </source>
</evidence>
<dbReference type="InterPro" id="IPR013780">
    <property type="entry name" value="Glyco_hydro_b"/>
</dbReference>
<proteinExistence type="inferred from homology"/>
<evidence type="ECO:0000259" key="5">
    <source>
        <dbReference type="Pfam" id="PF17137"/>
    </source>
</evidence>
<keyword evidence="2" id="KW-0326">Glycosidase</keyword>
<name>A0A1M6RCQ0_XYLRU</name>
<dbReference type="InterPro" id="IPR011013">
    <property type="entry name" value="Gal_mutarotase_sf_dom"/>
</dbReference>
<dbReference type="Pfam" id="PF21365">
    <property type="entry name" value="Glyco_hydro_31_3rd"/>
    <property type="match status" value="1"/>
</dbReference>
<dbReference type="InterPro" id="IPR017853">
    <property type="entry name" value="GH"/>
</dbReference>
<evidence type="ECO:0000313" key="8">
    <source>
        <dbReference type="Proteomes" id="UP000184130"/>
    </source>
</evidence>
<dbReference type="CDD" id="cd06591">
    <property type="entry name" value="GH31_xylosidase_XylS"/>
    <property type="match status" value="1"/>
</dbReference>
<dbReference type="InterPro" id="IPR048395">
    <property type="entry name" value="Glyco_hydro_31_C"/>
</dbReference>
<organism evidence="7 8">
    <name type="scientific">Xylanibacter ruminicola</name>
    <name type="common">Prevotella ruminicola</name>
    <dbReference type="NCBI Taxonomy" id="839"/>
    <lineage>
        <taxon>Bacteria</taxon>
        <taxon>Pseudomonadati</taxon>
        <taxon>Bacteroidota</taxon>
        <taxon>Bacteroidia</taxon>
        <taxon>Bacteroidales</taxon>
        <taxon>Prevotellaceae</taxon>
        <taxon>Xylanibacter</taxon>
    </lineage>
</organism>
<accession>A0A1M6RCQ0</accession>
<dbReference type="GO" id="GO:0004553">
    <property type="term" value="F:hydrolase activity, hydrolyzing O-glycosyl compounds"/>
    <property type="evidence" value="ECO:0007669"/>
    <property type="project" value="InterPro"/>
</dbReference>
<dbReference type="EMBL" id="FRBD01000001">
    <property type="protein sequence ID" value="SHK30117.1"/>
    <property type="molecule type" value="Genomic_DNA"/>
</dbReference>
<dbReference type="InterPro" id="IPR051816">
    <property type="entry name" value="Glycosyl_Hydrolase_31"/>
</dbReference>
<dbReference type="Pfam" id="PF13802">
    <property type="entry name" value="Gal_mutarotas_2"/>
    <property type="match status" value="1"/>
</dbReference>
<dbReference type="PANTHER" id="PTHR43863">
    <property type="entry name" value="HYDROLASE, PUTATIVE (AFU_ORTHOLOGUE AFUA_1G03140)-RELATED"/>
    <property type="match status" value="1"/>
</dbReference>
<comment type="similarity">
    <text evidence="1 2">Belongs to the glycosyl hydrolase 31 family.</text>
</comment>
<sequence>MMVSALLVSATAMASDVQTSGNNVTIRPDGGQAKVIRLEVMNDNIIRVRATSQDALPVKPASLMIVPQVAPAKGSFSVNEEGENVVVKAKNVKAVVSKATGEVTFFDANGKQLLKEAKDGKQFWDFTVPERELGMKTGYTVPEEQKHGLTWQMKFDSPEDEAFYGLGQHQSEEFNMKGKNEDLFQYNTKVSIPFVLSNKNYGLLWDSYSFCRFGNPNDYLQLNRAFKLYDRTGKEGHLTGTYVDRMGRKLVRDEDSIYYEYGTPEKSAIALKTDNGGIKNFPKGFSLMGANVVYEGFIEPIEHGTWNMEHCCAKNGSAQPLSSPKNVQCSMVNGQCSMVNGQLYQFVLYYSGYVKVYIDGKEVVPERWRTAWNPNTYKFSTELQKGKRAQLRIEWRPDGGEAYCGLRVSEPRSKQEREQLSVWSEMAKDMDYYFIAGENLDQVISGYRTLTGKASLYPKWVLGFWQSRERYKTSGEIEETLAEFRKRQIPIDNIVQDWNYWPEDQWGSHEFEASRYPNPQAMLDSVHAMHGRFMISVWPKFYCNTDNYKELDAKGWMYVQSPTDEIRDWVGPGYKNGFYDAYDAGARKMFWRQMNEKLYTGLSKGSMVRSASPLGSSKNGQCSMVNGQCSMVDAWWMDASEPNVRDCTPMWYRKALSGPTALGTSTEYFNAYSTVNADAIYNGQRSVWKGKLNEPRVFLLTRSGFAGEQRFSTATWSGDIGTRWEDMRAQMTAGLNYSMSGIPFWGMDQGGFCVENRYVAAQQIYDRTKVENEDLKEWRELQTRWNQFGTFIPLFRSHGQWPLREIWNIAPDNHPAYKSFVYYDKLRYHLMPYLYSLAGWAHFKDYTLMRALVMDFNGDKEVENIGNQWMFGPALMACPVGYYKARNRSVYFPKQCGWYNLYTNEYVEGGQRLIVDAPYEQIPVFVREGAIIPFGPEMQWSDEKPAELINLYIYAGHDGSFQLYEDEGTNYNYEKGKYATIDITYDDATKTVSFSARKGQFPGMLKNRRFNVVLISKDAPQPLNLENPEGKLVHYSGKSVSVKL</sequence>
<dbReference type="CDD" id="cd14752">
    <property type="entry name" value="GH31_N"/>
    <property type="match status" value="2"/>
</dbReference>
<reference evidence="7 8" key="1">
    <citation type="submission" date="2016-11" db="EMBL/GenBank/DDBJ databases">
        <authorList>
            <person name="Jaros S."/>
            <person name="Januszkiewicz K."/>
            <person name="Wedrychowicz H."/>
        </authorList>
    </citation>
    <scope>NUCLEOTIDE SEQUENCE [LARGE SCALE GENOMIC DNA]</scope>
    <source>
        <strain evidence="7 8">KHT3</strain>
    </source>
</reference>
<evidence type="ECO:0000256" key="1">
    <source>
        <dbReference type="ARBA" id="ARBA00007806"/>
    </source>
</evidence>
<feature type="domain" description="Glycoside hydrolase family 31 TIM barrel" evidence="3">
    <location>
        <begin position="455"/>
        <end position="837"/>
    </location>
</feature>
<feature type="domain" description="Glycosyl hydrolase family 31 C-terminal" evidence="6">
    <location>
        <begin position="846"/>
        <end position="932"/>
    </location>
</feature>
<dbReference type="Gene3D" id="2.60.120.380">
    <property type="match status" value="1"/>
</dbReference>
<dbReference type="Pfam" id="PF17137">
    <property type="entry name" value="DUF5110"/>
    <property type="match status" value="1"/>
</dbReference>
<dbReference type="InterPro" id="IPR000322">
    <property type="entry name" value="Glyco_hydro_31_TIM"/>
</dbReference>
<evidence type="ECO:0000259" key="3">
    <source>
        <dbReference type="Pfam" id="PF01055"/>
    </source>
</evidence>
<dbReference type="Pfam" id="PF01055">
    <property type="entry name" value="Glyco_hydro_31_2nd"/>
    <property type="match status" value="1"/>
</dbReference>
<dbReference type="InterPro" id="IPR025887">
    <property type="entry name" value="Glyco_hydro_31_N_dom"/>
</dbReference>
<dbReference type="InterPro" id="IPR033403">
    <property type="entry name" value="DUF5110"/>
</dbReference>
<dbReference type="GO" id="GO:0005975">
    <property type="term" value="P:carbohydrate metabolic process"/>
    <property type="evidence" value="ECO:0007669"/>
    <property type="project" value="InterPro"/>
</dbReference>
<protein>
    <submittedName>
        <fullName evidence="7">Alpha-D-xyloside xylohydrolase</fullName>
    </submittedName>
</protein>
<dbReference type="PANTHER" id="PTHR43863:SF2">
    <property type="entry name" value="MALTASE-GLUCOAMYLASE"/>
    <property type="match status" value="1"/>
</dbReference>
<evidence type="ECO:0000259" key="4">
    <source>
        <dbReference type="Pfam" id="PF13802"/>
    </source>
</evidence>
<keyword evidence="2 7" id="KW-0378">Hydrolase</keyword>
<gene>
    <name evidence="7" type="ORF">SAMN05216463_101194</name>
</gene>
<evidence type="ECO:0000259" key="6">
    <source>
        <dbReference type="Pfam" id="PF21365"/>
    </source>
</evidence>
<dbReference type="Gene3D" id="2.60.40.1180">
    <property type="entry name" value="Golgi alpha-mannosidase II"/>
    <property type="match status" value="2"/>
</dbReference>
<feature type="domain" description="Glycoside hydrolase family 31 N-terminal" evidence="4">
    <location>
        <begin position="36"/>
        <end position="212"/>
    </location>
</feature>
<feature type="domain" description="DUF5110" evidence="5">
    <location>
        <begin position="949"/>
        <end position="1015"/>
    </location>
</feature>
<dbReference type="Gene3D" id="3.20.20.80">
    <property type="entry name" value="Glycosidases"/>
    <property type="match status" value="1"/>
</dbReference>
<dbReference type="AlphaFoldDB" id="A0A1M6RCQ0"/>
<evidence type="ECO:0000313" key="7">
    <source>
        <dbReference type="EMBL" id="SHK30117.1"/>
    </source>
</evidence>
<dbReference type="SUPFAM" id="SSF51445">
    <property type="entry name" value="(Trans)glycosidases"/>
    <property type="match status" value="2"/>
</dbReference>
<dbReference type="SUPFAM" id="SSF51011">
    <property type="entry name" value="Glycosyl hydrolase domain"/>
    <property type="match status" value="1"/>
</dbReference>
<dbReference type="GO" id="GO:0030246">
    <property type="term" value="F:carbohydrate binding"/>
    <property type="evidence" value="ECO:0007669"/>
    <property type="project" value="InterPro"/>
</dbReference>
<dbReference type="Proteomes" id="UP000184130">
    <property type="component" value="Unassembled WGS sequence"/>
</dbReference>
<dbReference type="SUPFAM" id="SSF74650">
    <property type="entry name" value="Galactose mutarotase-like"/>
    <property type="match status" value="1"/>
</dbReference>